<dbReference type="EMBL" id="JABBWG010000020">
    <property type="protein sequence ID" value="KAG1814708.1"/>
    <property type="molecule type" value="Genomic_DNA"/>
</dbReference>
<evidence type="ECO:0000313" key="1">
    <source>
        <dbReference type="EMBL" id="KAG1814708.1"/>
    </source>
</evidence>
<dbReference type="OrthoDB" id="6159439at2759"/>
<organism evidence="1 2">
    <name type="scientific">Suillus subaureus</name>
    <dbReference type="NCBI Taxonomy" id="48587"/>
    <lineage>
        <taxon>Eukaryota</taxon>
        <taxon>Fungi</taxon>
        <taxon>Dikarya</taxon>
        <taxon>Basidiomycota</taxon>
        <taxon>Agaricomycotina</taxon>
        <taxon>Agaricomycetes</taxon>
        <taxon>Agaricomycetidae</taxon>
        <taxon>Boletales</taxon>
        <taxon>Suillineae</taxon>
        <taxon>Suillaceae</taxon>
        <taxon>Suillus</taxon>
    </lineage>
</organism>
<dbReference type="AlphaFoldDB" id="A0A9P7E978"/>
<reference evidence="1" key="1">
    <citation type="journal article" date="2020" name="New Phytol.">
        <title>Comparative genomics reveals dynamic genome evolution in host specialist ectomycorrhizal fungi.</title>
        <authorList>
            <person name="Lofgren L.A."/>
            <person name="Nguyen N.H."/>
            <person name="Vilgalys R."/>
            <person name="Ruytinx J."/>
            <person name="Liao H.L."/>
            <person name="Branco S."/>
            <person name="Kuo A."/>
            <person name="LaButti K."/>
            <person name="Lipzen A."/>
            <person name="Andreopoulos W."/>
            <person name="Pangilinan J."/>
            <person name="Riley R."/>
            <person name="Hundley H."/>
            <person name="Na H."/>
            <person name="Barry K."/>
            <person name="Grigoriev I.V."/>
            <person name="Stajich J.E."/>
            <person name="Kennedy P.G."/>
        </authorList>
    </citation>
    <scope>NUCLEOTIDE SEQUENCE</scope>
    <source>
        <strain evidence="1">MN1</strain>
    </source>
</reference>
<dbReference type="Proteomes" id="UP000807769">
    <property type="component" value="Unassembled WGS sequence"/>
</dbReference>
<evidence type="ECO:0000313" key="2">
    <source>
        <dbReference type="Proteomes" id="UP000807769"/>
    </source>
</evidence>
<gene>
    <name evidence="1" type="ORF">BJ212DRAFT_1361616</name>
</gene>
<keyword evidence="2" id="KW-1185">Reference proteome</keyword>
<dbReference type="RefSeq" id="XP_041192044.1">
    <property type="nucleotide sequence ID" value="XM_041335920.1"/>
</dbReference>
<dbReference type="GeneID" id="64629937"/>
<protein>
    <submittedName>
        <fullName evidence="1">Uncharacterized protein</fullName>
    </submittedName>
</protein>
<proteinExistence type="predicted"/>
<comment type="caution">
    <text evidence="1">The sequence shown here is derived from an EMBL/GenBank/DDBJ whole genome shotgun (WGS) entry which is preliminary data.</text>
</comment>
<sequence length="120" mass="13087">MIQSFSGRPYRLQGQVSPWPVHRPTSVGQAHVRQVTALMLPMALTPALLWLIEHQSPTSLCFLAPPLYRRFADQDMEDSYTSNGLSRFSSIASICGNDTSVTSAIYSSVGSCVGLVCLPI</sequence>
<name>A0A9P7E978_9AGAM</name>
<accession>A0A9P7E978</accession>